<dbReference type="Proteomes" id="UP000799092">
    <property type="component" value="Unassembled WGS sequence"/>
</dbReference>
<evidence type="ECO:0000256" key="1">
    <source>
        <dbReference type="PROSITE-ProRule" id="PRU00285"/>
    </source>
</evidence>
<comment type="caution">
    <text evidence="4">The sequence shown here is derived from an EMBL/GenBank/DDBJ whole genome shotgun (WGS) entry which is preliminary data.</text>
</comment>
<dbReference type="InterPro" id="IPR002068">
    <property type="entry name" value="A-crystallin/Hsp20_dom"/>
</dbReference>
<evidence type="ECO:0000256" key="2">
    <source>
        <dbReference type="RuleBase" id="RU003616"/>
    </source>
</evidence>
<dbReference type="Gene3D" id="2.60.40.790">
    <property type="match status" value="1"/>
</dbReference>
<reference evidence="4" key="1">
    <citation type="submission" date="2019-11" db="EMBL/GenBank/DDBJ databases">
        <authorList>
            <person name="Li J."/>
        </authorList>
    </citation>
    <scope>NUCLEOTIDE SEQUENCE</scope>
    <source>
        <strain evidence="4">B6B</strain>
    </source>
</reference>
<evidence type="ECO:0000259" key="3">
    <source>
        <dbReference type="PROSITE" id="PS01031"/>
    </source>
</evidence>
<dbReference type="InterPro" id="IPR008978">
    <property type="entry name" value="HSP20-like_chaperone"/>
</dbReference>
<name>A0A6A8DBV5_9BACI</name>
<organism evidence="4 5">
    <name type="scientific">Aquibacillus halophilus</name>
    <dbReference type="NCBI Taxonomy" id="930132"/>
    <lineage>
        <taxon>Bacteria</taxon>
        <taxon>Bacillati</taxon>
        <taxon>Bacillota</taxon>
        <taxon>Bacilli</taxon>
        <taxon>Bacillales</taxon>
        <taxon>Bacillaceae</taxon>
        <taxon>Aquibacillus</taxon>
    </lineage>
</organism>
<sequence>MYYDNNHKLDGMQKGSRGSYYNRQKEVRTPKVDLFETDNSYYLRISLPGVKKENLEVFINEHGLLEIKGKVVTYIPDNAQKIILQEIYQGPFHRKVKIPTKIDKQNVDFSYNNGILEVYLN</sequence>
<comment type="similarity">
    <text evidence="1 2">Belongs to the small heat shock protein (HSP20) family.</text>
</comment>
<evidence type="ECO:0000313" key="4">
    <source>
        <dbReference type="EMBL" id="MRH43205.1"/>
    </source>
</evidence>
<evidence type="ECO:0000313" key="5">
    <source>
        <dbReference type="Proteomes" id="UP000799092"/>
    </source>
</evidence>
<dbReference type="Pfam" id="PF00011">
    <property type="entry name" value="HSP20"/>
    <property type="match status" value="1"/>
</dbReference>
<accession>A0A6A8DBV5</accession>
<dbReference type="InterPro" id="IPR031107">
    <property type="entry name" value="Small_HSP"/>
</dbReference>
<keyword evidence="5" id="KW-1185">Reference proteome</keyword>
<dbReference type="PANTHER" id="PTHR11527">
    <property type="entry name" value="HEAT-SHOCK PROTEIN 20 FAMILY MEMBER"/>
    <property type="match status" value="1"/>
</dbReference>
<proteinExistence type="inferred from homology"/>
<dbReference type="EMBL" id="WJNG01000007">
    <property type="protein sequence ID" value="MRH43205.1"/>
    <property type="molecule type" value="Genomic_DNA"/>
</dbReference>
<protein>
    <submittedName>
        <fullName evidence="4">Hsp20 family protein</fullName>
    </submittedName>
</protein>
<dbReference type="OrthoDB" id="9811615at2"/>
<gene>
    <name evidence="4" type="ORF">GH741_10990</name>
</gene>
<dbReference type="RefSeq" id="WP_153736820.1">
    <property type="nucleotide sequence ID" value="NZ_WJNG01000007.1"/>
</dbReference>
<feature type="domain" description="SHSP" evidence="3">
    <location>
        <begin position="23"/>
        <end position="121"/>
    </location>
</feature>
<dbReference type="SUPFAM" id="SSF49764">
    <property type="entry name" value="HSP20-like chaperones"/>
    <property type="match status" value="1"/>
</dbReference>
<dbReference type="CDD" id="cd06464">
    <property type="entry name" value="ACD_sHsps-like"/>
    <property type="match status" value="1"/>
</dbReference>
<dbReference type="PROSITE" id="PS01031">
    <property type="entry name" value="SHSP"/>
    <property type="match status" value="1"/>
</dbReference>
<dbReference type="AlphaFoldDB" id="A0A6A8DBV5"/>